<keyword evidence="3" id="KW-1185">Reference proteome</keyword>
<dbReference type="RefSeq" id="WP_035087045.1">
    <property type="nucleotide sequence ID" value="NZ_JQGC01000031.1"/>
</dbReference>
<comment type="caution">
    <text evidence="2">The sequence shown here is derived from an EMBL/GenBank/DDBJ whole genome shotgun (WGS) entry which is preliminary data.</text>
</comment>
<evidence type="ECO:0000256" key="1">
    <source>
        <dbReference type="SAM" id="SignalP"/>
    </source>
</evidence>
<dbReference type="OrthoDB" id="7823834at2"/>
<evidence type="ECO:0000313" key="2">
    <source>
        <dbReference type="EMBL" id="KFL29097.1"/>
    </source>
</evidence>
<name>A0A087LWU4_9HYPH</name>
<sequence length="193" mass="21449">MRACARLVALLLLTIPAAAEPFHHSYGEWREYFRDWLAACPDTIVEDSPDYYGYSCFASTGSAAVNSASLPVYKLTLIRNRLDGDIDVAITVAADEGSYDESRPMRLLFAGDGPMMLAMGEELETRFNVTNQYFVADADLEAQLIERMKERASLKLIVPMTGAEQPADTWLSLQGVMASLDFMSANARKVKQY</sequence>
<accession>A0A087LWU4</accession>
<feature type="signal peptide" evidence="1">
    <location>
        <begin position="1"/>
        <end position="19"/>
    </location>
</feature>
<keyword evidence="1" id="KW-0732">Signal</keyword>
<organism evidence="2 3">
    <name type="scientific">Devosia riboflavina</name>
    <dbReference type="NCBI Taxonomy" id="46914"/>
    <lineage>
        <taxon>Bacteria</taxon>
        <taxon>Pseudomonadati</taxon>
        <taxon>Pseudomonadota</taxon>
        <taxon>Alphaproteobacteria</taxon>
        <taxon>Hyphomicrobiales</taxon>
        <taxon>Devosiaceae</taxon>
        <taxon>Devosia</taxon>
    </lineage>
</organism>
<proteinExistence type="predicted"/>
<feature type="chain" id="PRO_5001825662" evidence="1">
    <location>
        <begin position="20"/>
        <end position="193"/>
    </location>
</feature>
<reference evidence="2 3" key="1">
    <citation type="submission" date="2014-08" db="EMBL/GenBank/DDBJ databases">
        <authorList>
            <person name="Hassan Y.I."/>
            <person name="Lepp D."/>
            <person name="Zhou T."/>
        </authorList>
    </citation>
    <scope>NUCLEOTIDE SEQUENCE [LARGE SCALE GENOMIC DNA]</scope>
    <source>
        <strain evidence="2 3">IFO13584</strain>
    </source>
</reference>
<dbReference type="Proteomes" id="UP000028981">
    <property type="component" value="Unassembled WGS sequence"/>
</dbReference>
<gene>
    <name evidence="2" type="ORF">JP75_22970</name>
</gene>
<dbReference type="EMBL" id="JQGC01000031">
    <property type="protein sequence ID" value="KFL29097.1"/>
    <property type="molecule type" value="Genomic_DNA"/>
</dbReference>
<dbReference type="AlphaFoldDB" id="A0A087LWU4"/>
<protein>
    <submittedName>
        <fullName evidence="2">Uncharacterized protein</fullName>
    </submittedName>
</protein>
<evidence type="ECO:0000313" key="3">
    <source>
        <dbReference type="Proteomes" id="UP000028981"/>
    </source>
</evidence>